<dbReference type="Gene3D" id="3.40.50.720">
    <property type="entry name" value="NAD(P)-binding Rossmann-like Domain"/>
    <property type="match status" value="1"/>
</dbReference>
<comment type="caution">
    <text evidence="2">The sequence shown here is derived from an EMBL/GenBank/DDBJ whole genome shotgun (WGS) entry which is preliminary data.</text>
</comment>
<evidence type="ECO:0000259" key="1">
    <source>
        <dbReference type="Pfam" id="PF01408"/>
    </source>
</evidence>
<feature type="domain" description="Gfo/Idh/MocA-like oxidoreductase N-terminal" evidence="1">
    <location>
        <begin position="2"/>
        <end position="90"/>
    </location>
</feature>
<dbReference type="SUPFAM" id="SSF51735">
    <property type="entry name" value="NAD(P)-binding Rossmann-fold domains"/>
    <property type="match status" value="1"/>
</dbReference>
<organism evidence="2">
    <name type="scientific">marine sediment metagenome</name>
    <dbReference type="NCBI Taxonomy" id="412755"/>
    <lineage>
        <taxon>unclassified sequences</taxon>
        <taxon>metagenomes</taxon>
        <taxon>ecological metagenomes</taxon>
    </lineage>
</organism>
<dbReference type="PANTHER" id="PTHR43377">
    <property type="entry name" value="BILIVERDIN REDUCTASE A"/>
    <property type="match status" value="1"/>
</dbReference>
<protein>
    <recommendedName>
        <fullName evidence="1">Gfo/Idh/MocA-like oxidoreductase N-terminal domain-containing protein</fullName>
    </recommendedName>
</protein>
<proteinExistence type="predicted"/>
<dbReference type="GO" id="GO:0000166">
    <property type="term" value="F:nucleotide binding"/>
    <property type="evidence" value="ECO:0007669"/>
    <property type="project" value="InterPro"/>
</dbReference>
<accession>X1H5K2</accession>
<dbReference type="AlphaFoldDB" id="X1H5K2"/>
<dbReference type="InterPro" id="IPR000683">
    <property type="entry name" value="Gfo/Idh/MocA-like_OxRdtase_N"/>
</dbReference>
<dbReference type="PANTHER" id="PTHR43377:SF6">
    <property type="entry name" value="GFO_IDH_MOCA-LIKE OXIDOREDUCTASE N-TERMINAL DOMAIN-CONTAINING PROTEIN"/>
    <property type="match status" value="1"/>
</dbReference>
<dbReference type="Pfam" id="PF01408">
    <property type="entry name" value="GFO_IDH_MocA"/>
    <property type="match status" value="1"/>
</dbReference>
<sequence>MIKVALIGYGYWGKKLYYYIKNNSHFNLKYVYALTKKNCKEFTGDINKIWNDERVKAVVIATPIDTHYCMVKEALLNGKNVLSEKPLALKTKNV</sequence>
<dbReference type="InterPro" id="IPR036291">
    <property type="entry name" value="NAD(P)-bd_dom_sf"/>
</dbReference>
<evidence type="ECO:0000313" key="2">
    <source>
        <dbReference type="EMBL" id="GAH64677.1"/>
    </source>
</evidence>
<name>X1H5K2_9ZZZZ</name>
<reference evidence="2" key="1">
    <citation type="journal article" date="2014" name="Front. Microbiol.">
        <title>High frequency of phylogenetically diverse reductive dehalogenase-homologous genes in deep subseafloor sedimentary metagenomes.</title>
        <authorList>
            <person name="Kawai M."/>
            <person name="Futagami T."/>
            <person name="Toyoda A."/>
            <person name="Takaki Y."/>
            <person name="Nishi S."/>
            <person name="Hori S."/>
            <person name="Arai W."/>
            <person name="Tsubouchi T."/>
            <person name="Morono Y."/>
            <person name="Uchiyama I."/>
            <person name="Ito T."/>
            <person name="Fujiyama A."/>
            <person name="Inagaki F."/>
            <person name="Takami H."/>
        </authorList>
    </citation>
    <scope>NUCLEOTIDE SEQUENCE</scope>
    <source>
        <strain evidence="2">Expedition CK06-06</strain>
    </source>
</reference>
<dbReference type="EMBL" id="BARU01027925">
    <property type="protein sequence ID" value="GAH64677.1"/>
    <property type="molecule type" value="Genomic_DNA"/>
</dbReference>
<gene>
    <name evidence="2" type="ORF">S03H2_44636</name>
</gene>
<dbReference type="InterPro" id="IPR051450">
    <property type="entry name" value="Gfo/Idh/MocA_Oxidoreductases"/>
</dbReference>